<dbReference type="InterPro" id="IPR000014">
    <property type="entry name" value="PAS"/>
</dbReference>
<evidence type="ECO:0000259" key="2">
    <source>
        <dbReference type="PROSITE" id="PS50883"/>
    </source>
</evidence>
<comment type="caution">
    <text evidence="4">The sequence shown here is derived from an EMBL/GenBank/DDBJ whole genome shotgun (WGS) entry which is preliminary data.</text>
</comment>
<dbReference type="Pfam" id="PF00563">
    <property type="entry name" value="EAL"/>
    <property type="match status" value="1"/>
</dbReference>
<feature type="domain" description="EAL" evidence="2">
    <location>
        <begin position="445"/>
        <end position="699"/>
    </location>
</feature>
<evidence type="ECO:0000259" key="1">
    <source>
        <dbReference type="PROSITE" id="PS50112"/>
    </source>
</evidence>
<dbReference type="SMART" id="SM00267">
    <property type="entry name" value="GGDEF"/>
    <property type="match status" value="1"/>
</dbReference>
<dbReference type="PANTHER" id="PTHR44757">
    <property type="entry name" value="DIGUANYLATE CYCLASE DGCP"/>
    <property type="match status" value="1"/>
</dbReference>
<gene>
    <name evidence="4" type="ORF">NX780_06045</name>
</gene>
<dbReference type="InterPro" id="IPR043128">
    <property type="entry name" value="Rev_trsase/Diguanyl_cyclase"/>
</dbReference>
<dbReference type="SMART" id="SM00052">
    <property type="entry name" value="EAL"/>
    <property type="match status" value="1"/>
</dbReference>
<dbReference type="EMBL" id="JANUHA010000003">
    <property type="protein sequence ID" value="MCS0595907.1"/>
    <property type="molecule type" value="Genomic_DNA"/>
</dbReference>
<dbReference type="Gene3D" id="3.20.20.450">
    <property type="entry name" value="EAL domain"/>
    <property type="match status" value="1"/>
</dbReference>
<dbReference type="SUPFAM" id="SSF141868">
    <property type="entry name" value="EAL domain-like"/>
    <property type="match status" value="1"/>
</dbReference>
<dbReference type="Proteomes" id="UP001206572">
    <property type="component" value="Unassembled WGS sequence"/>
</dbReference>
<feature type="domain" description="PAS" evidence="1">
    <location>
        <begin position="149"/>
        <end position="186"/>
    </location>
</feature>
<protein>
    <submittedName>
        <fullName evidence="4">EAL domain-containing protein</fullName>
    </submittedName>
</protein>
<dbReference type="NCBIfam" id="TIGR00254">
    <property type="entry name" value="GGDEF"/>
    <property type="match status" value="1"/>
</dbReference>
<dbReference type="CDD" id="cd00130">
    <property type="entry name" value="PAS"/>
    <property type="match status" value="2"/>
</dbReference>
<dbReference type="CDD" id="cd01949">
    <property type="entry name" value="GGDEF"/>
    <property type="match status" value="1"/>
</dbReference>
<feature type="domain" description="GGDEF" evidence="3">
    <location>
        <begin position="298"/>
        <end position="436"/>
    </location>
</feature>
<name>A0ABT2AI48_9BURK</name>
<accession>A0ABT2AI48</accession>
<keyword evidence="5" id="KW-1185">Reference proteome</keyword>
<proteinExistence type="predicted"/>
<dbReference type="PROSITE" id="PS50883">
    <property type="entry name" value="EAL"/>
    <property type="match status" value="1"/>
</dbReference>
<dbReference type="Pfam" id="PF08447">
    <property type="entry name" value="PAS_3"/>
    <property type="match status" value="1"/>
</dbReference>
<dbReference type="Pfam" id="PF00990">
    <property type="entry name" value="GGDEF"/>
    <property type="match status" value="1"/>
</dbReference>
<dbReference type="PROSITE" id="PS50887">
    <property type="entry name" value="GGDEF"/>
    <property type="match status" value="1"/>
</dbReference>
<dbReference type="InterPro" id="IPR029787">
    <property type="entry name" value="Nucleotide_cyclase"/>
</dbReference>
<dbReference type="SUPFAM" id="SSF55785">
    <property type="entry name" value="PYP-like sensor domain (PAS domain)"/>
    <property type="match status" value="2"/>
</dbReference>
<dbReference type="InterPro" id="IPR013656">
    <property type="entry name" value="PAS_4"/>
</dbReference>
<evidence type="ECO:0000313" key="4">
    <source>
        <dbReference type="EMBL" id="MCS0595907.1"/>
    </source>
</evidence>
<dbReference type="SMART" id="SM00086">
    <property type="entry name" value="PAC"/>
    <property type="match status" value="2"/>
</dbReference>
<dbReference type="RefSeq" id="WP_258826952.1">
    <property type="nucleotide sequence ID" value="NZ_JANUHA010000003.1"/>
</dbReference>
<dbReference type="CDD" id="cd01948">
    <property type="entry name" value="EAL"/>
    <property type="match status" value="1"/>
</dbReference>
<dbReference type="Gene3D" id="3.30.450.20">
    <property type="entry name" value="PAS domain"/>
    <property type="match status" value="2"/>
</dbReference>
<feature type="domain" description="PAS" evidence="1">
    <location>
        <begin position="35"/>
        <end position="91"/>
    </location>
</feature>
<evidence type="ECO:0000259" key="3">
    <source>
        <dbReference type="PROSITE" id="PS50887"/>
    </source>
</evidence>
<dbReference type="InterPro" id="IPR035919">
    <property type="entry name" value="EAL_sf"/>
</dbReference>
<dbReference type="InterPro" id="IPR001633">
    <property type="entry name" value="EAL_dom"/>
</dbReference>
<sequence>MSAVEGPQSPVAASAHALSLELLLQNLPGVVYRCLVDADWTMEFISAGVEKLTGYPPSAFLARPGVNFATLIHPDDRAAAERGVALALQQGRSFQLTYRIRCADGSLKWVYEHGAAPPEGGGRIIEGFIFDYTQLRNANMLVYEQASFLQQARDAIIAMEMNSRITYWNSGAERLYGWSASEARGKKFCELLCENLPAYHAAYETTLTNGEWSGELSHLRRDGVCIETDTRWTLMAADRESGAPQKILVISTDISERKHNEAKIFHLAFFDPLTDLPNRASLLDHLRRALLGSARTRKCGALMFCDLDNFKYLNDSQGHAAGDMLLQAVARRMEHCVREADMVARLGGDEFVILIQPVEDTREGAASQAETVAAKVVAAMAAPFQLAEMMYSVSVSVGVTTMCGTVDTVESTLRQADAAMYQAKACGRNTYRFHDPAVQAAWSARAELENGLRRALRDEEFVLHYQPQLDRSSRVIGAEALLRWRLPNGKLLYPSEFIQALEESGLIIDIGRWVLRTACAELARWQRWPDTAGLTLSVNVSASQFTEPDFVPMLQQIFEETGVQPSSLKLELTESLVVSDFTHTAHTMATLKQRGISFSLDDFGTGYSSLAYLRKLPLDQLKIDHSFMRDVLTDQNDASIVRSIIALGDSLGLQVIAEGVETPGQRQFLSDAGCFIYQGFLYQHALSAEHFTQYARMVH</sequence>
<dbReference type="PROSITE" id="PS50112">
    <property type="entry name" value="PAS"/>
    <property type="match status" value="2"/>
</dbReference>
<dbReference type="InterPro" id="IPR013655">
    <property type="entry name" value="PAS_fold_3"/>
</dbReference>
<dbReference type="SMART" id="SM00091">
    <property type="entry name" value="PAS"/>
    <property type="match status" value="2"/>
</dbReference>
<dbReference type="Pfam" id="PF08448">
    <property type="entry name" value="PAS_4"/>
    <property type="match status" value="1"/>
</dbReference>
<dbReference type="PANTHER" id="PTHR44757:SF2">
    <property type="entry name" value="BIOFILM ARCHITECTURE MAINTENANCE PROTEIN MBAA"/>
    <property type="match status" value="1"/>
</dbReference>
<dbReference type="InterPro" id="IPR052155">
    <property type="entry name" value="Biofilm_reg_signaling"/>
</dbReference>
<dbReference type="NCBIfam" id="TIGR00229">
    <property type="entry name" value="sensory_box"/>
    <property type="match status" value="2"/>
</dbReference>
<dbReference type="InterPro" id="IPR001610">
    <property type="entry name" value="PAC"/>
</dbReference>
<dbReference type="InterPro" id="IPR000160">
    <property type="entry name" value="GGDEF_dom"/>
</dbReference>
<dbReference type="SUPFAM" id="SSF55073">
    <property type="entry name" value="Nucleotide cyclase"/>
    <property type="match status" value="1"/>
</dbReference>
<organism evidence="4 5">
    <name type="scientific">Massilia agri</name>
    <dbReference type="NCBI Taxonomy" id="1886785"/>
    <lineage>
        <taxon>Bacteria</taxon>
        <taxon>Pseudomonadati</taxon>
        <taxon>Pseudomonadota</taxon>
        <taxon>Betaproteobacteria</taxon>
        <taxon>Burkholderiales</taxon>
        <taxon>Oxalobacteraceae</taxon>
        <taxon>Telluria group</taxon>
        <taxon>Massilia</taxon>
    </lineage>
</organism>
<dbReference type="InterPro" id="IPR035965">
    <property type="entry name" value="PAS-like_dom_sf"/>
</dbReference>
<dbReference type="Gene3D" id="3.30.70.270">
    <property type="match status" value="1"/>
</dbReference>
<reference evidence="4 5" key="1">
    <citation type="submission" date="2022-08" db="EMBL/GenBank/DDBJ databases">
        <title>Reclassification of Massilia species as members of the genera Telluria, Duganella, Pseudoduganella, Mokoshia gen. nov. and Zemynaea gen. nov. using orthogonal and non-orthogonal genome-based approaches.</title>
        <authorList>
            <person name="Bowman J.P."/>
        </authorList>
    </citation>
    <scope>NUCLEOTIDE SEQUENCE [LARGE SCALE GENOMIC DNA]</scope>
    <source>
        <strain evidence="4 5">JCM 31661</strain>
    </source>
</reference>
<evidence type="ECO:0000313" key="5">
    <source>
        <dbReference type="Proteomes" id="UP001206572"/>
    </source>
</evidence>